<dbReference type="Proteomes" id="UP001219518">
    <property type="component" value="Unassembled WGS sequence"/>
</dbReference>
<dbReference type="Pfam" id="PF14291">
    <property type="entry name" value="DUF4371"/>
    <property type="match status" value="1"/>
</dbReference>
<dbReference type="SUPFAM" id="SSF53098">
    <property type="entry name" value="Ribonuclease H-like"/>
    <property type="match status" value="1"/>
</dbReference>
<proteinExistence type="predicted"/>
<reference evidence="2" key="1">
    <citation type="submission" date="2021-07" db="EMBL/GenBank/DDBJ databases">
        <authorList>
            <person name="Catto M.A."/>
            <person name="Jacobson A."/>
            <person name="Kennedy G."/>
            <person name="Labadie P."/>
            <person name="Hunt B.G."/>
            <person name="Srinivasan R."/>
        </authorList>
    </citation>
    <scope>NUCLEOTIDE SEQUENCE</scope>
    <source>
        <strain evidence="2">PL_HMW_Pooled</strain>
        <tissue evidence="2">Head</tissue>
    </source>
</reference>
<accession>A0AAE1HZC9</accession>
<comment type="caution">
    <text evidence="2">The sequence shown here is derived from an EMBL/GenBank/DDBJ whole genome shotgun (WGS) entry which is preliminary data.</text>
</comment>
<gene>
    <name evidence="2" type="ORF">KUF71_019625</name>
</gene>
<dbReference type="Pfam" id="PF05699">
    <property type="entry name" value="Dimer_Tnp_hAT"/>
    <property type="match status" value="1"/>
</dbReference>
<dbReference type="SMART" id="SM00597">
    <property type="entry name" value="ZnF_TTF"/>
    <property type="match status" value="1"/>
</dbReference>
<feature type="domain" description="TTF-type" evidence="1">
    <location>
        <begin position="139"/>
        <end position="237"/>
    </location>
</feature>
<evidence type="ECO:0000313" key="2">
    <source>
        <dbReference type="EMBL" id="KAK3929784.1"/>
    </source>
</evidence>
<evidence type="ECO:0000313" key="3">
    <source>
        <dbReference type="Proteomes" id="UP001219518"/>
    </source>
</evidence>
<organism evidence="2 3">
    <name type="scientific">Frankliniella fusca</name>
    <dbReference type="NCBI Taxonomy" id="407009"/>
    <lineage>
        <taxon>Eukaryota</taxon>
        <taxon>Metazoa</taxon>
        <taxon>Ecdysozoa</taxon>
        <taxon>Arthropoda</taxon>
        <taxon>Hexapoda</taxon>
        <taxon>Insecta</taxon>
        <taxon>Pterygota</taxon>
        <taxon>Neoptera</taxon>
        <taxon>Paraneoptera</taxon>
        <taxon>Thysanoptera</taxon>
        <taxon>Terebrantia</taxon>
        <taxon>Thripoidea</taxon>
        <taxon>Thripidae</taxon>
        <taxon>Frankliniella</taxon>
    </lineage>
</organism>
<dbReference type="AlphaFoldDB" id="A0AAE1HZC9"/>
<sequence>MCQSLKPKTFFTVDNLLGSGGDGAEALDWDQGAGDTSVAGDGDSFNDGANALLDLEFEHMPLDVQLHVDSADSKTIERKDDEMEVEGEDSNFHFDPKDPASFISLKTFTPSITDKILLAGANQPSAADLKKKEFPRNREGKTFNPTWYFTKDIEGSPCRRTWLSYSESEDKVYCLDCILFGKPANKTKHPAFSKTGSRLWRNHVFIEHETSAAHVDAAIACDIRRKSLPLNPAMRQAELTQRAQNREIVRHLINVTVYLAQHCLAFRGHHENKFEKLRGNFHDLVDLLAKYSPALDTYLSKVLSSKKKMWNFLSWNRQNQYIKAVSDFILRKVKKDILEAKFFSVSFDESLDTSRKEQCTCIIRYVREDTGTVAERLVAVKASAVTTSDKLFEVLQTIFDELNLDWKTYLVGQAYDGASNMRGAYKGLQQLIRERADSALYVWCWAHRLSLAVKEAADCCLDSAEMFSNLKALYNLINGSKNNVELYENKFRQHYPGKQILRLKRVDTTRWMSHSFALSTVIRAFDAIAETVQEIRETAAGDAKSTANGLLKYLLSEKFVLTSQAWKGIFEVIEPLNASLQGEDVDLMAAGAHVDSVLRSLSAMRSEGFPGILRLSEEFQAASRFEEEFTKLPEIRTRSVKQRYGEKSKDNPISEAQKKFRVETYLYCLDQTIGLISNRFSDRAQGVFKDTSLLTNKRLHEIAKDPASLPKDAFAGFAKVFGTLVNEDDLRREYVQFAKTYPAYENATTLPEYLHKNKDDDSNWVDVEVDVDGEADDPPAQESEWDGYDLEVEHENEDTRPSSDTCTAQKNLQHSGSMSNILRVVHSSALRNIFPMTYTALKIAVTLPVTSASTERSFSKLKIIKNRLRSTMGQDRLESLMIISCEHDIVIDVEEVISILTSYSPWIARNL</sequence>
<protein>
    <submittedName>
        <fullName evidence="2">Zinc finger MYM-type protein 1</fullName>
    </submittedName>
</protein>
<dbReference type="InterPro" id="IPR012337">
    <property type="entry name" value="RNaseH-like_sf"/>
</dbReference>
<keyword evidence="3" id="KW-1185">Reference proteome</keyword>
<dbReference type="InterPro" id="IPR006580">
    <property type="entry name" value="Znf_TTF"/>
</dbReference>
<dbReference type="PANTHER" id="PTHR45749">
    <property type="match status" value="1"/>
</dbReference>
<evidence type="ECO:0000259" key="1">
    <source>
        <dbReference type="SMART" id="SM00597"/>
    </source>
</evidence>
<dbReference type="GO" id="GO:0046983">
    <property type="term" value="F:protein dimerization activity"/>
    <property type="evidence" value="ECO:0007669"/>
    <property type="project" value="InterPro"/>
</dbReference>
<dbReference type="InterPro" id="IPR025398">
    <property type="entry name" value="DUF4371"/>
</dbReference>
<dbReference type="InterPro" id="IPR008906">
    <property type="entry name" value="HATC_C_dom"/>
</dbReference>
<reference evidence="2" key="2">
    <citation type="journal article" date="2023" name="BMC Genomics">
        <title>Pest status, molecular evolution, and epigenetic factors derived from the genome assembly of Frankliniella fusca, a thysanopteran phytovirus vector.</title>
        <authorList>
            <person name="Catto M.A."/>
            <person name="Labadie P.E."/>
            <person name="Jacobson A.L."/>
            <person name="Kennedy G.G."/>
            <person name="Srinivasan R."/>
            <person name="Hunt B.G."/>
        </authorList>
    </citation>
    <scope>NUCLEOTIDE SEQUENCE</scope>
    <source>
        <strain evidence="2">PL_HMW_Pooled</strain>
    </source>
</reference>
<dbReference type="PANTHER" id="PTHR45749:SF21">
    <property type="entry name" value="DUF4371 DOMAIN-CONTAINING PROTEIN"/>
    <property type="match status" value="1"/>
</dbReference>
<dbReference type="EMBL" id="JAHWGI010001403">
    <property type="protein sequence ID" value="KAK3929784.1"/>
    <property type="molecule type" value="Genomic_DNA"/>
</dbReference>
<name>A0AAE1HZC9_9NEOP</name>